<dbReference type="InterPro" id="IPR011256">
    <property type="entry name" value="Reg_factor_effector_dom_sf"/>
</dbReference>
<keyword evidence="3" id="KW-1185">Reference proteome</keyword>
<keyword evidence="1" id="KW-0812">Transmembrane</keyword>
<gene>
    <name evidence="2" type="ORF">V6242_03105</name>
</gene>
<keyword evidence="1" id="KW-1133">Transmembrane helix</keyword>
<dbReference type="RefSeq" id="WP_341566274.1">
    <property type="nucleotide sequence ID" value="NZ_JBAKAR010000001.1"/>
</dbReference>
<dbReference type="SUPFAM" id="SSF55136">
    <property type="entry name" value="Probable bacterial effector-binding domain"/>
    <property type="match status" value="1"/>
</dbReference>
<dbReference type="Proteomes" id="UP001379949">
    <property type="component" value="Unassembled WGS sequence"/>
</dbReference>
<protein>
    <submittedName>
        <fullName evidence="2">AraC family transcriptional regulator</fullName>
    </submittedName>
</protein>
<keyword evidence="1" id="KW-0472">Membrane</keyword>
<evidence type="ECO:0000256" key="1">
    <source>
        <dbReference type="SAM" id="Phobius"/>
    </source>
</evidence>
<evidence type="ECO:0000313" key="3">
    <source>
        <dbReference type="Proteomes" id="UP001379949"/>
    </source>
</evidence>
<dbReference type="Gene3D" id="3.20.80.10">
    <property type="entry name" value="Regulatory factor, effector binding domain"/>
    <property type="match status" value="1"/>
</dbReference>
<dbReference type="EMBL" id="JBAKAR010000001">
    <property type="protein sequence ID" value="MEL0612120.1"/>
    <property type="molecule type" value="Genomic_DNA"/>
</dbReference>
<organism evidence="2 3">
    <name type="scientific">Marinomonas arenicola</name>
    <dbReference type="NCBI Taxonomy" id="569601"/>
    <lineage>
        <taxon>Bacteria</taxon>
        <taxon>Pseudomonadati</taxon>
        <taxon>Pseudomonadota</taxon>
        <taxon>Gammaproteobacteria</taxon>
        <taxon>Oceanospirillales</taxon>
        <taxon>Oceanospirillaceae</taxon>
        <taxon>Marinomonas</taxon>
    </lineage>
</organism>
<proteinExistence type="predicted"/>
<feature type="transmembrane region" description="Helical" evidence="1">
    <location>
        <begin position="6"/>
        <end position="22"/>
    </location>
</feature>
<sequence length="343" mass="39070">MVISFLVITVSIVVLLFYIFFYKDRFVVRRNTIIDLPASIIAQDLNDLSNWPHWVPWLIYDTNAKIHFGYSSVGNNAVLPSCLEWQGKLIKEGYISIIPARSSAHYCHTIVEADAFYPGELHFNIDLGQQGSHTLVSMQITSKVPFLQRWKSALYLTRAARDLELALIRLNAHLAKLNTASLHEYDDPHFELLSETKMEHFDAVTRPFVVSDQPMSQKMEQGFHDLMLSLGPDNMPANPSFAIYTKADLAQHYFTGKLGIPVQNLEPCSSRPERIVLEGKYLTLRYSGSYQNLSLAWHVAHSAMRLHHKRVDRKRPGVEVFETGPCDTPLSKDYITKIGLPIK</sequence>
<evidence type="ECO:0000313" key="2">
    <source>
        <dbReference type="EMBL" id="MEL0612120.1"/>
    </source>
</evidence>
<accession>A0ABU9G307</accession>
<reference evidence="2 3" key="1">
    <citation type="submission" date="2024-02" db="EMBL/GenBank/DDBJ databases">
        <title>Bacteria isolated from the canopy kelp, Nereocystis luetkeana.</title>
        <authorList>
            <person name="Pfister C.A."/>
            <person name="Younker I.T."/>
            <person name="Light S.H."/>
        </authorList>
    </citation>
    <scope>NUCLEOTIDE SEQUENCE [LARGE SCALE GENOMIC DNA]</scope>
    <source>
        <strain evidence="2 3">TI.4.07</strain>
    </source>
</reference>
<comment type="caution">
    <text evidence="2">The sequence shown here is derived from an EMBL/GenBank/DDBJ whole genome shotgun (WGS) entry which is preliminary data.</text>
</comment>
<name>A0ABU9G307_9GAMM</name>